<evidence type="ECO:0000256" key="6">
    <source>
        <dbReference type="RuleBase" id="RU000320"/>
    </source>
</evidence>
<dbReference type="Proteomes" id="UP000323105">
    <property type="component" value="Unassembled WGS sequence"/>
</dbReference>
<feature type="transmembrane region" description="Helical" evidence="5">
    <location>
        <begin position="301"/>
        <end position="318"/>
    </location>
</feature>
<keyword evidence="5" id="KW-1278">Translocase</keyword>
<feature type="transmembrane region" description="Helical" evidence="5">
    <location>
        <begin position="161"/>
        <end position="182"/>
    </location>
</feature>
<dbReference type="AlphaFoldDB" id="A0A1Y1J3I9"/>
<dbReference type="NCBIfam" id="TIGR01770">
    <property type="entry name" value="NDH_I_N"/>
    <property type="match status" value="1"/>
</dbReference>
<feature type="transmembrane region" description="Helical" evidence="5">
    <location>
        <begin position="419"/>
        <end position="439"/>
    </location>
</feature>
<proteinExistence type="inferred from homology"/>
<feature type="transmembrane region" description="Helical" evidence="5">
    <location>
        <begin position="106"/>
        <end position="124"/>
    </location>
</feature>
<feature type="transmembrane region" description="Helical" evidence="5">
    <location>
        <begin position="338"/>
        <end position="360"/>
    </location>
</feature>
<reference evidence="8 9" key="1">
    <citation type="journal article" date="2019" name="Microbiol. Resour. Announc.">
        <title>Draft Genome Sequence of Comamonas testosteroni TA441, a Bacterium That Has a Cryptic Phenol Degradation Gene Cluster.</title>
        <authorList>
            <person name="Arai H."/>
            <person name="Ishii M."/>
        </authorList>
    </citation>
    <scope>NUCLEOTIDE SEQUENCE [LARGE SCALE GENOMIC DNA]</scope>
    <source>
        <strain evidence="8 9">TA441</strain>
    </source>
</reference>
<dbReference type="RefSeq" id="WP_087084764.1">
    <property type="nucleotide sequence ID" value="NZ_BKBW01000002.1"/>
</dbReference>
<keyword evidence="3 5" id="KW-1133">Transmembrane helix</keyword>
<dbReference type="GO" id="GO:0012505">
    <property type="term" value="C:endomembrane system"/>
    <property type="evidence" value="ECO:0007669"/>
    <property type="project" value="UniProtKB-SubCell"/>
</dbReference>
<gene>
    <name evidence="5 8" type="primary">nuoN</name>
    <name evidence="8" type="ORF">CTTA_0988</name>
</gene>
<dbReference type="InterPro" id="IPR001750">
    <property type="entry name" value="ND/Mrp_TM"/>
</dbReference>
<dbReference type="EC" id="7.1.1.-" evidence="5"/>
<keyword evidence="5" id="KW-1003">Cell membrane</keyword>
<evidence type="ECO:0000259" key="7">
    <source>
        <dbReference type="Pfam" id="PF00361"/>
    </source>
</evidence>
<protein>
    <recommendedName>
        <fullName evidence="5">NADH-quinone oxidoreductase subunit N</fullName>
        <ecNumber evidence="5">7.1.1.-</ecNumber>
    </recommendedName>
    <alternativeName>
        <fullName evidence="5">NADH dehydrogenase I subunit N</fullName>
    </alternativeName>
    <alternativeName>
        <fullName evidence="5">NDH-1 subunit N</fullName>
    </alternativeName>
</protein>
<keyword evidence="2 5" id="KW-0812">Transmembrane</keyword>
<feature type="transmembrane region" description="Helical" evidence="5">
    <location>
        <begin position="241"/>
        <end position="263"/>
    </location>
</feature>
<dbReference type="PANTHER" id="PTHR22773">
    <property type="entry name" value="NADH DEHYDROGENASE"/>
    <property type="match status" value="1"/>
</dbReference>
<dbReference type="EMBL" id="BKBW01000002">
    <property type="protein sequence ID" value="GEQ73983.1"/>
    <property type="molecule type" value="Genomic_DNA"/>
</dbReference>
<evidence type="ECO:0000256" key="2">
    <source>
        <dbReference type="ARBA" id="ARBA00022692"/>
    </source>
</evidence>
<evidence type="ECO:0000313" key="8">
    <source>
        <dbReference type="EMBL" id="GEQ73983.1"/>
    </source>
</evidence>
<comment type="function">
    <text evidence="5">NDH-1 shuttles electrons from NADH, via FMN and iron-sulfur (Fe-S) centers, to quinones in the respiratory chain. The immediate electron acceptor for the enzyme in this species is believed to be ubiquinone. Couples the redox reaction to proton translocation (for every two electrons transferred, four hydrogen ions are translocated across the cytoplasmic membrane), and thus conserves the redox energy in a proton gradient.</text>
</comment>
<dbReference type="Pfam" id="PF00361">
    <property type="entry name" value="Proton_antipo_M"/>
    <property type="match status" value="1"/>
</dbReference>
<feature type="domain" description="NADH:quinone oxidoreductase/Mrp antiporter transmembrane" evidence="7">
    <location>
        <begin position="127"/>
        <end position="430"/>
    </location>
</feature>
<organism evidence="8 9">
    <name type="scientific">Comamonas testosteroni</name>
    <name type="common">Pseudomonas testosteroni</name>
    <dbReference type="NCBI Taxonomy" id="285"/>
    <lineage>
        <taxon>Bacteria</taxon>
        <taxon>Pseudomonadati</taxon>
        <taxon>Pseudomonadota</taxon>
        <taxon>Betaproteobacteria</taxon>
        <taxon>Burkholderiales</taxon>
        <taxon>Comamonadaceae</taxon>
        <taxon>Comamonas</taxon>
    </lineage>
</organism>
<keyword evidence="5" id="KW-0520">NAD</keyword>
<keyword evidence="5" id="KW-0830">Ubiquinone</keyword>
<feature type="transmembrane region" description="Helical" evidence="5">
    <location>
        <begin position="38"/>
        <end position="57"/>
    </location>
</feature>
<feature type="transmembrane region" description="Helical" evidence="5">
    <location>
        <begin position="381"/>
        <end position="404"/>
    </location>
</feature>
<evidence type="ECO:0000256" key="4">
    <source>
        <dbReference type="ARBA" id="ARBA00023136"/>
    </source>
</evidence>
<feature type="transmembrane region" description="Helical" evidence="5">
    <location>
        <begin position="130"/>
        <end position="149"/>
    </location>
</feature>
<keyword evidence="4 5" id="KW-0472">Membrane</keyword>
<feature type="transmembrane region" description="Helical" evidence="5">
    <location>
        <begin position="202"/>
        <end position="220"/>
    </location>
</feature>
<evidence type="ECO:0000256" key="3">
    <source>
        <dbReference type="ARBA" id="ARBA00022989"/>
    </source>
</evidence>
<dbReference type="NCBIfam" id="NF004442">
    <property type="entry name" value="PRK05777.1-5"/>
    <property type="match status" value="1"/>
</dbReference>
<dbReference type="InterPro" id="IPR010096">
    <property type="entry name" value="NADH-Q_OxRdtase_suN/2"/>
</dbReference>
<evidence type="ECO:0000313" key="9">
    <source>
        <dbReference type="Proteomes" id="UP000323105"/>
    </source>
</evidence>
<comment type="caution">
    <text evidence="8">The sequence shown here is derived from an EMBL/GenBank/DDBJ whole genome shotgun (WGS) entry which is preliminary data.</text>
</comment>
<feature type="transmembrane region" description="Helical" evidence="5">
    <location>
        <begin position="77"/>
        <end position="94"/>
    </location>
</feature>
<keyword evidence="5" id="KW-0874">Quinone</keyword>
<dbReference type="HAMAP" id="MF_00445">
    <property type="entry name" value="NDH1_NuoN_1"/>
    <property type="match status" value="1"/>
</dbReference>
<comment type="catalytic activity">
    <reaction evidence="5">
        <text>a quinone + NADH + 5 H(+)(in) = a quinol + NAD(+) + 4 H(+)(out)</text>
        <dbReference type="Rhea" id="RHEA:57888"/>
        <dbReference type="ChEBI" id="CHEBI:15378"/>
        <dbReference type="ChEBI" id="CHEBI:24646"/>
        <dbReference type="ChEBI" id="CHEBI:57540"/>
        <dbReference type="ChEBI" id="CHEBI:57945"/>
        <dbReference type="ChEBI" id="CHEBI:132124"/>
    </reaction>
</comment>
<comment type="subunit">
    <text evidence="5">NDH-1 is composed of 14 different subunits. Subunits NuoA, H, J, K, L, M, N constitute the membrane sector of the complex.</text>
</comment>
<feature type="transmembrane region" description="Helical" evidence="5">
    <location>
        <begin position="6"/>
        <end position="26"/>
    </location>
</feature>
<dbReference type="GO" id="GO:0048038">
    <property type="term" value="F:quinone binding"/>
    <property type="evidence" value="ECO:0007669"/>
    <property type="project" value="UniProtKB-KW"/>
</dbReference>
<dbReference type="GO" id="GO:0005886">
    <property type="term" value="C:plasma membrane"/>
    <property type="evidence" value="ECO:0007669"/>
    <property type="project" value="UniProtKB-SubCell"/>
</dbReference>
<dbReference type="GO" id="GO:0050136">
    <property type="term" value="F:NADH dehydrogenase (quinone) (non-electrogenic) activity"/>
    <property type="evidence" value="ECO:0007669"/>
    <property type="project" value="UniProtKB-UniRule"/>
</dbReference>
<comment type="similarity">
    <text evidence="5">Belongs to the complex I subunit 2 family.</text>
</comment>
<evidence type="ECO:0000256" key="5">
    <source>
        <dbReference type="HAMAP-Rule" id="MF_00445"/>
    </source>
</evidence>
<dbReference type="GO" id="GO:0008137">
    <property type="term" value="F:NADH dehydrogenase (ubiquinone) activity"/>
    <property type="evidence" value="ECO:0007669"/>
    <property type="project" value="InterPro"/>
</dbReference>
<evidence type="ECO:0000256" key="1">
    <source>
        <dbReference type="ARBA" id="ARBA00004127"/>
    </source>
</evidence>
<accession>A0A1Y1J3I9</accession>
<feature type="transmembrane region" description="Helical" evidence="5">
    <location>
        <begin position="275"/>
        <end position="294"/>
    </location>
</feature>
<name>A0A1Y1J3I9_COMTE</name>
<sequence length="497" mass="53002">MIDNISWLAIYPEITLLVMACVIALVDLGVNSARRTGTYVLTMLTLLVVAVMQGMYAASGNTFYGWGNMVVSDAMGNWLKCFATIAVMITMVYGRPYAAERDMLRGGEFFTLSMLALLGMFIMISGNNFLVLYLGLELLTLSSYALVALRRDHTVSVEAAMKYFVLGAMASGFLLYGMSMLYGATGSLDIGQVFKAINSGEIKHQVLVFGLVFVVAGLAFKLGVVPFHMWVPDVYQGAPTAITALIGGAPKLAAFAMTIRLLVDGLLPLAIDWQQMLMVLAVCSLLIGNLAGLQQTSLKRMLAYSTISQMGFVLLGLMSGVVDGKVDPATVENAYSSAMFYIVTYVLTALASFGVILLLAREGFESEEIADLAGLNQRSPLYAGVMAICLFSMAGIPPLVGFYAKLSVLQALVASGSSLYIGLAVFAVIMSLIGAFYYLRVVKVMYFDAPITATSVSAPLDVRVVLTINGALVLLLGILPGGLMALCADAVVRALAS</sequence>
<dbReference type="GO" id="GO:0042773">
    <property type="term" value="P:ATP synthesis coupled electron transport"/>
    <property type="evidence" value="ECO:0007669"/>
    <property type="project" value="InterPro"/>
</dbReference>
<comment type="subcellular location">
    <subcellularLocation>
        <location evidence="5">Cell membrane</location>
        <topology evidence="5">Multi-pass membrane protein</topology>
    </subcellularLocation>
    <subcellularLocation>
        <location evidence="1">Endomembrane system</location>
        <topology evidence="1">Multi-pass membrane protein</topology>
    </subcellularLocation>
    <subcellularLocation>
        <location evidence="6">Membrane</location>
        <topology evidence="6">Multi-pass membrane protein</topology>
    </subcellularLocation>
</comment>
<keyword evidence="5" id="KW-0813">Transport</keyword>